<gene>
    <name evidence="3" type="ORF">SCL_0937</name>
</gene>
<dbReference type="Pfam" id="PF02321">
    <property type="entry name" value="OEP"/>
    <property type="match status" value="2"/>
</dbReference>
<protein>
    <submittedName>
        <fullName evidence="3">Cobalt-zinc-cadmium resistance protein</fullName>
    </submittedName>
</protein>
<dbReference type="Proteomes" id="UP000243180">
    <property type="component" value="Chromosome"/>
</dbReference>
<dbReference type="InterPro" id="IPR010131">
    <property type="entry name" value="MdtP/NodT-like"/>
</dbReference>
<dbReference type="KEGG" id="slim:SCL_0937"/>
<reference evidence="3 4" key="1">
    <citation type="submission" date="2015-05" db="EMBL/GenBank/DDBJ databases">
        <title>Complete genome sequence of a sulfur-oxidizing gammaproteobacterium strain HA5.</title>
        <authorList>
            <person name="Miura A."/>
            <person name="Kojima H."/>
            <person name="Fukui M."/>
        </authorList>
    </citation>
    <scope>NUCLEOTIDE SEQUENCE [LARGE SCALE GENOMIC DNA]</scope>
    <source>
        <strain evidence="3 4">HA5</strain>
    </source>
</reference>
<dbReference type="InParanoid" id="A0A1B4XEN2"/>
<comment type="similarity">
    <text evidence="1">Belongs to the outer membrane factor (OMF) (TC 1.B.17) family.</text>
</comment>
<dbReference type="Gene3D" id="1.20.1600.10">
    <property type="entry name" value="Outer membrane efflux proteins (OEP)"/>
    <property type="match status" value="1"/>
</dbReference>
<keyword evidence="2" id="KW-0732">Signal</keyword>
<dbReference type="AlphaFoldDB" id="A0A1B4XEN2"/>
<accession>A0A1B4XEN2</accession>
<evidence type="ECO:0000313" key="4">
    <source>
        <dbReference type="Proteomes" id="UP000243180"/>
    </source>
</evidence>
<proteinExistence type="inferred from homology"/>
<keyword evidence="4" id="KW-1185">Reference proteome</keyword>
<evidence type="ECO:0000313" key="3">
    <source>
        <dbReference type="EMBL" id="BAV33253.1"/>
    </source>
</evidence>
<dbReference type="GO" id="GO:0015562">
    <property type="term" value="F:efflux transmembrane transporter activity"/>
    <property type="evidence" value="ECO:0007669"/>
    <property type="project" value="InterPro"/>
</dbReference>
<feature type="chain" id="PRO_5008572345" evidence="2">
    <location>
        <begin position="24"/>
        <end position="421"/>
    </location>
</feature>
<dbReference type="PANTHER" id="PTHR30203">
    <property type="entry name" value="OUTER MEMBRANE CATION EFFLUX PROTEIN"/>
    <property type="match status" value="1"/>
</dbReference>
<dbReference type="PANTHER" id="PTHR30203:SF24">
    <property type="entry name" value="BLR4935 PROTEIN"/>
    <property type="match status" value="1"/>
</dbReference>
<organism evidence="3 4">
    <name type="scientific">Sulfuricaulis limicola</name>
    <dbReference type="NCBI Taxonomy" id="1620215"/>
    <lineage>
        <taxon>Bacteria</taxon>
        <taxon>Pseudomonadati</taxon>
        <taxon>Pseudomonadota</taxon>
        <taxon>Gammaproteobacteria</taxon>
        <taxon>Acidiferrobacterales</taxon>
        <taxon>Acidiferrobacteraceae</taxon>
        <taxon>Sulfuricaulis</taxon>
    </lineage>
</organism>
<name>A0A1B4XEN2_9GAMM</name>
<dbReference type="EMBL" id="AP014879">
    <property type="protein sequence ID" value="BAV33253.1"/>
    <property type="molecule type" value="Genomic_DNA"/>
</dbReference>
<evidence type="ECO:0000256" key="1">
    <source>
        <dbReference type="ARBA" id="ARBA00007613"/>
    </source>
</evidence>
<sequence>MTKACRLLPAGLLLMFVPLVTLAQDDIWSLESAIQRALEIAPEMRAAEADAQALQGELTQVGSWPNPTIDLRADDRLGQEDGRGGTDFTQLALSQPLPLRRVARERAVAESRLAGAEENRRLRRLELERATAQAFHDLQLAQARLDVAQARLKETEGYPGGAKGARDRLVRYLAPLERARLAILREETNQAVIAAEREREQALIAFRARLALPADAAAETTPFGEPPTPAALETLARNLDNHPALAAARKEYEAAEANIAAAQSQRFADPALNLFRERDILAGARRDVTGVGLSVQVPLWNTNPGIVDKARAEALGARTDYEITAREARVRLDQAYTELTRALVQVQRLRVSLLEPAQRLNDLARRSFAAGEASVLALIDAANSYFDAQTRYVELLARAQAAQAGLRLAAGQSLLSGEGRP</sequence>
<feature type="signal peptide" evidence="2">
    <location>
        <begin position="1"/>
        <end position="23"/>
    </location>
</feature>
<evidence type="ECO:0000256" key="2">
    <source>
        <dbReference type="SAM" id="SignalP"/>
    </source>
</evidence>
<dbReference type="InterPro" id="IPR003423">
    <property type="entry name" value="OMP_efflux"/>
</dbReference>
<dbReference type="SUPFAM" id="SSF56954">
    <property type="entry name" value="Outer membrane efflux proteins (OEP)"/>
    <property type="match status" value="1"/>
</dbReference>